<dbReference type="InterPro" id="IPR053859">
    <property type="entry name" value="MVD-like_N"/>
</dbReference>
<dbReference type="GO" id="GO:0019287">
    <property type="term" value="P:isopentenyl diphosphate biosynthetic process, mevalonate pathway"/>
    <property type="evidence" value="ECO:0007669"/>
    <property type="project" value="InterPro"/>
</dbReference>
<evidence type="ECO:0000256" key="4">
    <source>
        <dbReference type="ARBA" id="ARBA00022741"/>
    </source>
</evidence>
<evidence type="ECO:0000259" key="8">
    <source>
        <dbReference type="Pfam" id="PF18376"/>
    </source>
</evidence>
<organism evidence="10 11">
    <name type="scientific">Leptolinea tardivitalis</name>
    <dbReference type="NCBI Taxonomy" id="229920"/>
    <lineage>
        <taxon>Bacteria</taxon>
        <taxon>Bacillati</taxon>
        <taxon>Chloroflexota</taxon>
        <taxon>Anaerolineae</taxon>
        <taxon>Anaerolineales</taxon>
        <taxon>Anaerolineaceae</taxon>
        <taxon>Leptolinea</taxon>
    </lineage>
</organism>
<dbReference type="InterPro" id="IPR029765">
    <property type="entry name" value="Mev_diP_decarb"/>
</dbReference>
<evidence type="ECO:0000259" key="9">
    <source>
        <dbReference type="Pfam" id="PF22700"/>
    </source>
</evidence>
<comment type="caution">
    <text evidence="10">The sequence shown here is derived from an EMBL/GenBank/DDBJ whole genome shotgun (WGS) entry which is preliminary data.</text>
</comment>
<sequence length="325" mass="34631">MTDLTATAVSHPNIAFIKYWGNLNSDLRIPLNGSISMNLAGLETRTLVKFDPALSADQFVLNEAPADSNATQRVSTFLDLIRSLADLTLHARVTSTNNFPTGAGIASSAAAFSALALAGSRAAGLSLDEKALSRLARRGSGSACRSIPDGFVEWLPGTTDEDSYAMSIAPANAWNLVDVIAVVAAGEKKVGSSEGHNLANTSPFQNARVSDAPRRIALCRDAILHQDFYSLAAVMELDSDMMHSVMMTSKPPLFYWEPASLRIIKAVPEWRKNGLPCAYTLDAGPNVHILCPASIAPDVEKRLTKMEGITQILTAGVGGPTHLVD</sequence>
<evidence type="ECO:0000256" key="5">
    <source>
        <dbReference type="ARBA" id="ARBA00022840"/>
    </source>
</evidence>
<comment type="similarity">
    <text evidence="1">Belongs to the diphosphomevalonate decarboxylase family.</text>
</comment>
<dbReference type="Gene3D" id="3.30.70.890">
    <property type="entry name" value="GHMP kinase, C-terminal domain"/>
    <property type="match status" value="1"/>
</dbReference>
<protein>
    <recommendedName>
        <fullName evidence="2">diphosphomevalonate decarboxylase</fullName>
        <ecNumber evidence="2">4.1.1.33</ecNumber>
    </recommendedName>
</protein>
<accession>A0A0N8GM50</accession>
<dbReference type="PATRIC" id="fig|229920.5.peg.798"/>
<feature type="domain" description="Mvd1 C-terminal" evidence="8">
    <location>
        <begin position="179"/>
        <end position="305"/>
    </location>
</feature>
<dbReference type="FunFam" id="3.30.230.10:FF:000072">
    <property type="entry name" value="Diphosphomevalonate decarboxylase"/>
    <property type="match status" value="1"/>
</dbReference>
<evidence type="ECO:0000313" key="11">
    <source>
        <dbReference type="Proteomes" id="UP000050430"/>
    </source>
</evidence>
<dbReference type="EMBL" id="LGCK01000003">
    <property type="protein sequence ID" value="KPL74314.1"/>
    <property type="molecule type" value="Genomic_DNA"/>
</dbReference>
<dbReference type="InterPro" id="IPR020568">
    <property type="entry name" value="Ribosomal_Su5_D2-typ_SF"/>
</dbReference>
<keyword evidence="11" id="KW-1185">Reference proteome</keyword>
<evidence type="ECO:0000256" key="3">
    <source>
        <dbReference type="ARBA" id="ARBA00022516"/>
    </source>
</evidence>
<name>A0A0N8GM50_9CHLR</name>
<evidence type="ECO:0000256" key="1">
    <source>
        <dbReference type="ARBA" id="ARBA00008831"/>
    </source>
</evidence>
<evidence type="ECO:0000256" key="2">
    <source>
        <dbReference type="ARBA" id="ARBA00012296"/>
    </source>
</evidence>
<dbReference type="GO" id="GO:0004163">
    <property type="term" value="F:diphosphomevalonate decarboxylase activity"/>
    <property type="evidence" value="ECO:0007669"/>
    <property type="project" value="UniProtKB-EC"/>
</dbReference>
<gene>
    <name evidence="10" type="ORF">ADM99_01735</name>
</gene>
<dbReference type="STRING" id="229920.ADM99_01735"/>
<keyword evidence="6" id="KW-0443">Lipid metabolism</keyword>
<dbReference type="Pfam" id="PF22700">
    <property type="entry name" value="MVD-like_N"/>
    <property type="match status" value="1"/>
</dbReference>
<keyword evidence="7" id="KW-0456">Lyase</keyword>
<dbReference type="PANTHER" id="PTHR10977:SF3">
    <property type="entry name" value="DIPHOSPHOMEVALONATE DECARBOXYLASE"/>
    <property type="match status" value="1"/>
</dbReference>
<dbReference type="InterPro" id="IPR005935">
    <property type="entry name" value="Mev_decarb"/>
</dbReference>
<dbReference type="Proteomes" id="UP000050430">
    <property type="component" value="Unassembled WGS sequence"/>
</dbReference>
<keyword evidence="5" id="KW-0067">ATP-binding</keyword>
<dbReference type="InterPro" id="IPR036554">
    <property type="entry name" value="GHMP_kinase_C_sf"/>
</dbReference>
<keyword evidence="3" id="KW-0444">Lipid biosynthesis</keyword>
<dbReference type="Gene3D" id="3.30.230.10">
    <property type="match status" value="1"/>
</dbReference>
<evidence type="ECO:0000256" key="7">
    <source>
        <dbReference type="ARBA" id="ARBA00023239"/>
    </source>
</evidence>
<proteinExistence type="inferred from homology"/>
<dbReference type="SUPFAM" id="SSF55060">
    <property type="entry name" value="GHMP Kinase, C-terminal domain"/>
    <property type="match status" value="1"/>
</dbReference>
<keyword evidence="4" id="KW-0547">Nucleotide-binding</keyword>
<dbReference type="AlphaFoldDB" id="A0A0N8GM50"/>
<reference evidence="10 11" key="1">
    <citation type="submission" date="2015-07" db="EMBL/GenBank/DDBJ databases">
        <title>Genome sequence of Leptolinea tardivitalis DSM 16556.</title>
        <authorList>
            <person name="Hemp J."/>
            <person name="Ward L.M."/>
            <person name="Pace L.A."/>
            <person name="Fischer W.W."/>
        </authorList>
    </citation>
    <scope>NUCLEOTIDE SEQUENCE [LARGE SCALE GENOMIC DNA]</scope>
    <source>
        <strain evidence="10 11">YMTK-2</strain>
    </source>
</reference>
<dbReference type="SUPFAM" id="SSF54211">
    <property type="entry name" value="Ribosomal protein S5 domain 2-like"/>
    <property type="match status" value="1"/>
</dbReference>
<dbReference type="GO" id="GO:0005829">
    <property type="term" value="C:cytosol"/>
    <property type="evidence" value="ECO:0007669"/>
    <property type="project" value="InterPro"/>
</dbReference>
<dbReference type="InterPro" id="IPR014721">
    <property type="entry name" value="Ribsml_uS5_D2-typ_fold_subgr"/>
</dbReference>
<dbReference type="EC" id="4.1.1.33" evidence="2"/>
<dbReference type="GO" id="GO:0005524">
    <property type="term" value="F:ATP binding"/>
    <property type="evidence" value="ECO:0007669"/>
    <property type="project" value="UniProtKB-KW"/>
</dbReference>
<feature type="domain" description="Diphosphomevalonate decarboxylase-like N-terminal" evidence="9">
    <location>
        <begin position="10"/>
        <end position="165"/>
    </location>
</feature>
<dbReference type="PIRSF" id="PIRSF015950">
    <property type="entry name" value="Mev_P_decrbx"/>
    <property type="match status" value="1"/>
</dbReference>
<dbReference type="RefSeq" id="WP_062420770.1">
    <property type="nucleotide sequence ID" value="NZ_BBYA01000004.1"/>
</dbReference>
<evidence type="ECO:0000256" key="6">
    <source>
        <dbReference type="ARBA" id="ARBA00023098"/>
    </source>
</evidence>
<dbReference type="NCBIfam" id="TIGR01240">
    <property type="entry name" value="mevDPdecarb"/>
    <property type="match status" value="1"/>
</dbReference>
<dbReference type="OrthoDB" id="5498344at2"/>
<dbReference type="Pfam" id="PF18376">
    <property type="entry name" value="MDD_C"/>
    <property type="match status" value="1"/>
</dbReference>
<evidence type="ECO:0000313" key="10">
    <source>
        <dbReference type="EMBL" id="KPL74314.1"/>
    </source>
</evidence>
<dbReference type="InterPro" id="IPR041431">
    <property type="entry name" value="Mvd1_C"/>
</dbReference>
<dbReference type="PANTHER" id="PTHR10977">
    <property type="entry name" value="DIPHOSPHOMEVALONATE DECARBOXYLASE"/>
    <property type="match status" value="1"/>
</dbReference>